<feature type="transmembrane region" description="Helical" evidence="8">
    <location>
        <begin position="113"/>
        <end position="133"/>
    </location>
</feature>
<feature type="transmembrane region" description="Helical" evidence="8">
    <location>
        <begin position="254"/>
        <end position="279"/>
    </location>
</feature>
<evidence type="ECO:0000256" key="1">
    <source>
        <dbReference type="ARBA" id="ARBA00004429"/>
    </source>
</evidence>
<dbReference type="Pfam" id="PF03222">
    <property type="entry name" value="Trp_Tyr_perm"/>
    <property type="match status" value="1"/>
</dbReference>
<evidence type="ECO:0000256" key="7">
    <source>
        <dbReference type="ARBA" id="ARBA00023136"/>
    </source>
</evidence>
<feature type="transmembrane region" description="Helical" evidence="8">
    <location>
        <begin position="356"/>
        <end position="376"/>
    </location>
</feature>
<dbReference type="Proteomes" id="UP000178509">
    <property type="component" value="Unassembled WGS sequence"/>
</dbReference>
<evidence type="ECO:0000256" key="8">
    <source>
        <dbReference type="SAM" id="Phobius"/>
    </source>
</evidence>
<dbReference type="EMBL" id="MHOJ01000017">
    <property type="protein sequence ID" value="OGZ62533.1"/>
    <property type="molecule type" value="Genomic_DNA"/>
</dbReference>
<keyword evidence="6 8" id="KW-1133">Transmembrane helix</keyword>
<feature type="transmembrane region" description="Helical" evidence="8">
    <location>
        <begin position="179"/>
        <end position="200"/>
    </location>
</feature>
<dbReference type="InterPro" id="IPR018227">
    <property type="entry name" value="Amino_acid_transport_2"/>
</dbReference>
<evidence type="ECO:0000313" key="9">
    <source>
        <dbReference type="EMBL" id="OGZ62533.1"/>
    </source>
</evidence>
<dbReference type="GO" id="GO:0005886">
    <property type="term" value="C:plasma membrane"/>
    <property type="evidence" value="ECO:0007669"/>
    <property type="project" value="UniProtKB-SubCell"/>
</dbReference>
<keyword evidence="7 8" id="KW-0472">Membrane</keyword>
<protein>
    <recommendedName>
        <fullName evidence="11">Amino acid transporter transmembrane domain-containing protein</fullName>
    </recommendedName>
</protein>
<comment type="caution">
    <text evidence="9">The sequence shown here is derived from an EMBL/GenBank/DDBJ whole genome shotgun (WGS) entry which is preliminary data.</text>
</comment>
<feature type="transmembrane region" description="Helical" evidence="8">
    <location>
        <begin position="291"/>
        <end position="309"/>
    </location>
</feature>
<feature type="transmembrane region" description="Helical" evidence="8">
    <location>
        <begin position="315"/>
        <end position="336"/>
    </location>
</feature>
<organism evidence="9 10">
    <name type="scientific">Candidatus Spechtbacteria bacterium RIFCSPLOWO2_02_FULL_38_8</name>
    <dbReference type="NCBI Taxonomy" id="1802164"/>
    <lineage>
        <taxon>Bacteria</taxon>
        <taxon>Candidatus Spechtiibacteriota</taxon>
    </lineage>
</organism>
<sequence>MNKDFIKATSSLVGAIVGAGIFGVPFVMAQAGFFVGFAYFAALGVIMLVLHLMYGEVVEHTEGQHRLMGYSKIYLGSKASKLVSVSVVISMFGSLIVYILLASDFFNTILPDVFSYDFAWGFLFWGILGIGIIKGLKTIAKMEVFMMALLMLVMFAIVLKGIPVINMQNYFTLDWSRAFLPYGVILFSLGGFAAIPEMRASIKSDSLTFRKSIVAGVIISTVVTFLFGAVVLGVSGQTTSIDAIGGLLPYLGKIVVYLGSIFGILAIATSYLIIGVSFKESFIYDWKVKKSISNSLVIFVPMMAIMLGIKSFIIVLGFVGAVLGAVDGSVIAVLFLKARSRGVSIPHLPVNFSKTLVVFIISVLIAGGMYATFNLLV</sequence>
<keyword evidence="2" id="KW-0813">Transport</keyword>
<dbReference type="PANTHER" id="PTHR32195">
    <property type="entry name" value="OS07G0662800 PROTEIN"/>
    <property type="match status" value="1"/>
</dbReference>
<dbReference type="STRING" id="1802164.A3H51_00775"/>
<evidence type="ECO:0000313" key="10">
    <source>
        <dbReference type="Proteomes" id="UP000178509"/>
    </source>
</evidence>
<evidence type="ECO:0000256" key="3">
    <source>
        <dbReference type="ARBA" id="ARBA00022475"/>
    </source>
</evidence>
<dbReference type="Gene3D" id="1.20.1740.10">
    <property type="entry name" value="Amino acid/polyamine transporter I"/>
    <property type="match status" value="1"/>
</dbReference>
<proteinExistence type="predicted"/>
<keyword evidence="5 8" id="KW-0812">Transmembrane</keyword>
<feature type="transmembrane region" description="Helical" evidence="8">
    <location>
        <begin position="79"/>
        <end position="101"/>
    </location>
</feature>
<keyword evidence="3" id="KW-1003">Cell membrane</keyword>
<name>A0A1G2HJ96_9BACT</name>
<feature type="transmembrane region" description="Helical" evidence="8">
    <location>
        <begin position="37"/>
        <end position="58"/>
    </location>
</feature>
<dbReference type="PANTHER" id="PTHR32195:SF26">
    <property type="entry name" value="TRYPTOPHAN OR TYROSINE TRANSPORTER PROTEIN"/>
    <property type="match status" value="1"/>
</dbReference>
<evidence type="ECO:0000256" key="5">
    <source>
        <dbReference type="ARBA" id="ARBA00022692"/>
    </source>
</evidence>
<accession>A0A1G2HJ96</accession>
<keyword evidence="4" id="KW-0997">Cell inner membrane</keyword>
<feature type="transmembrane region" description="Helical" evidence="8">
    <location>
        <begin position="12"/>
        <end position="31"/>
    </location>
</feature>
<evidence type="ECO:0000256" key="4">
    <source>
        <dbReference type="ARBA" id="ARBA00022519"/>
    </source>
</evidence>
<feature type="transmembrane region" description="Helical" evidence="8">
    <location>
        <begin position="145"/>
        <end position="167"/>
    </location>
</feature>
<dbReference type="AlphaFoldDB" id="A0A1G2HJ96"/>
<gene>
    <name evidence="9" type="ORF">A3H51_00775</name>
</gene>
<evidence type="ECO:0000256" key="2">
    <source>
        <dbReference type="ARBA" id="ARBA00022448"/>
    </source>
</evidence>
<reference evidence="9 10" key="1">
    <citation type="journal article" date="2016" name="Nat. Commun.">
        <title>Thousands of microbial genomes shed light on interconnected biogeochemical processes in an aquifer system.</title>
        <authorList>
            <person name="Anantharaman K."/>
            <person name="Brown C.T."/>
            <person name="Hug L.A."/>
            <person name="Sharon I."/>
            <person name="Castelle C.J."/>
            <person name="Probst A.J."/>
            <person name="Thomas B.C."/>
            <person name="Singh A."/>
            <person name="Wilkins M.J."/>
            <person name="Karaoz U."/>
            <person name="Brodie E.L."/>
            <person name="Williams K.H."/>
            <person name="Hubbard S.S."/>
            <person name="Banfield J.F."/>
        </authorList>
    </citation>
    <scope>NUCLEOTIDE SEQUENCE [LARGE SCALE GENOMIC DNA]</scope>
</reference>
<dbReference type="GO" id="GO:0003333">
    <property type="term" value="P:amino acid transmembrane transport"/>
    <property type="evidence" value="ECO:0007669"/>
    <property type="project" value="InterPro"/>
</dbReference>
<feature type="transmembrane region" description="Helical" evidence="8">
    <location>
        <begin position="212"/>
        <end position="234"/>
    </location>
</feature>
<comment type="subcellular location">
    <subcellularLocation>
        <location evidence="1">Cell inner membrane</location>
        <topology evidence="1">Multi-pass membrane protein</topology>
    </subcellularLocation>
</comment>
<evidence type="ECO:0000256" key="6">
    <source>
        <dbReference type="ARBA" id="ARBA00022989"/>
    </source>
</evidence>
<evidence type="ECO:0008006" key="11">
    <source>
        <dbReference type="Google" id="ProtNLM"/>
    </source>
</evidence>